<comment type="caution">
    <text evidence="2">The sequence shown here is derived from an EMBL/GenBank/DDBJ whole genome shotgun (WGS) entry which is preliminary data.</text>
</comment>
<gene>
    <name evidence="2" type="ORF">CJP16_19355</name>
</gene>
<dbReference type="AlphaFoldDB" id="A0A2N3IPS6"/>
<feature type="signal peptide" evidence="1">
    <location>
        <begin position="1"/>
        <end position="19"/>
    </location>
</feature>
<name>A0A2N3IPS6_AERSO</name>
<proteinExistence type="predicted"/>
<dbReference type="RefSeq" id="WP_101326055.1">
    <property type="nucleotide sequence ID" value="NZ_NQMM01000053.1"/>
</dbReference>
<feature type="chain" id="PRO_5014988520" description="Glycine zipper family protein" evidence="1">
    <location>
        <begin position="20"/>
        <end position="191"/>
    </location>
</feature>
<evidence type="ECO:0000313" key="2">
    <source>
        <dbReference type="EMBL" id="PKQ73292.1"/>
    </source>
</evidence>
<keyword evidence="3" id="KW-1185">Reference proteome</keyword>
<accession>A0A2N3IPS6</accession>
<keyword evidence="1" id="KW-0732">Signal</keyword>
<dbReference type="Proteomes" id="UP000233467">
    <property type="component" value="Unassembled WGS sequence"/>
</dbReference>
<evidence type="ECO:0008006" key="4">
    <source>
        <dbReference type="Google" id="ProtNLM"/>
    </source>
</evidence>
<dbReference type="EMBL" id="NQMM01000053">
    <property type="protein sequence ID" value="PKQ73292.1"/>
    <property type="molecule type" value="Genomic_DNA"/>
</dbReference>
<evidence type="ECO:0000313" key="3">
    <source>
        <dbReference type="Proteomes" id="UP000233467"/>
    </source>
</evidence>
<sequence>MKLSFVTALSLCSISSANANTCSFTNCNTVKLSENYYLDANGKYCISNENKEFTIVNLATTYIELEDSAHNLNIVYPGEYLSTTTRLMITNSKEVVASVEHDNLVVIRDVSPNKRSKRAAPALVWAGGGAVMGVMGVIANNPDASMREIAAGAFGGAVTGRLSPIMGSGVAGMMASGSIGMSASGACASCH</sequence>
<protein>
    <recommendedName>
        <fullName evidence="4">Glycine zipper family protein</fullName>
    </recommendedName>
</protein>
<reference evidence="2 3" key="1">
    <citation type="journal article" date="2017" name="Front. Microbiol.">
        <title>Strong Genomic and Phenotypic Heterogeneity in the Aeromonas sobria Species Complex.</title>
        <authorList>
            <person name="Gauthier J."/>
            <person name="Vincent A.T."/>
            <person name="Charette S.J."/>
            <person name="Derome N."/>
        </authorList>
    </citation>
    <scope>NUCLEOTIDE SEQUENCE [LARGE SCALE GENOMIC DNA]</scope>
    <source>
        <strain evidence="2 3">TM18</strain>
    </source>
</reference>
<organism evidence="2 3">
    <name type="scientific">Aeromonas sobria</name>
    <dbReference type="NCBI Taxonomy" id="646"/>
    <lineage>
        <taxon>Bacteria</taxon>
        <taxon>Pseudomonadati</taxon>
        <taxon>Pseudomonadota</taxon>
        <taxon>Gammaproteobacteria</taxon>
        <taxon>Aeromonadales</taxon>
        <taxon>Aeromonadaceae</taxon>
        <taxon>Aeromonas</taxon>
    </lineage>
</organism>
<evidence type="ECO:0000256" key="1">
    <source>
        <dbReference type="SAM" id="SignalP"/>
    </source>
</evidence>